<feature type="region of interest" description="Disordered" evidence="1">
    <location>
        <begin position="132"/>
        <end position="237"/>
    </location>
</feature>
<keyword evidence="4" id="KW-1185">Reference proteome</keyword>
<sequence>MNGGWVFFIILILAVVGGYGGWVAYSRIRASRLGLPPPSLNPFTRSGDATSNYPGPAPTGIKGWIDAQIRKFKNRNNRTAHGAYEESGSGYNSSQGRGAGHRLDPDEAWDARVGNETYYEEQELGLHEPANARTGLQSSNPYESQPYGAPSPGFHEPERGRSRNRDYDEHSDGGLAARQNPFGDDNAASLRGVSPRPLDQHVDTSYGGASAAQQKKKKGSADNSPTESRRSVFHEEI</sequence>
<feature type="region of interest" description="Disordered" evidence="1">
    <location>
        <begin position="81"/>
        <end position="105"/>
    </location>
</feature>
<comment type="caution">
    <text evidence="3">The sequence shown here is derived from an EMBL/GenBank/DDBJ whole genome shotgun (WGS) entry which is preliminary data.</text>
</comment>
<feature type="compositionally biased region" description="Basic and acidic residues" evidence="1">
    <location>
        <begin position="227"/>
        <end position="237"/>
    </location>
</feature>
<keyword evidence="2" id="KW-0472">Membrane</keyword>
<feature type="compositionally biased region" description="Basic and acidic residues" evidence="1">
    <location>
        <begin position="155"/>
        <end position="172"/>
    </location>
</feature>
<name>A0A9P6GRT9_9PLEO</name>
<feature type="compositionally biased region" description="Polar residues" evidence="1">
    <location>
        <begin position="134"/>
        <end position="143"/>
    </location>
</feature>
<accession>A0A9P6GRT9</accession>
<evidence type="ECO:0008006" key="5">
    <source>
        <dbReference type="Google" id="ProtNLM"/>
    </source>
</evidence>
<keyword evidence="2" id="KW-0812">Transmembrane</keyword>
<evidence type="ECO:0000313" key="3">
    <source>
        <dbReference type="EMBL" id="KAF9740068.1"/>
    </source>
</evidence>
<evidence type="ECO:0000313" key="4">
    <source>
        <dbReference type="Proteomes" id="UP000756921"/>
    </source>
</evidence>
<evidence type="ECO:0000256" key="2">
    <source>
        <dbReference type="SAM" id="Phobius"/>
    </source>
</evidence>
<dbReference type="Proteomes" id="UP000756921">
    <property type="component" value="Unassembled WGS sequence"/>
</dbReference>
<dbReference type="AlphaFoldDB" id="A0A9P6GRT9"/>
<protein>
    <recommendedName>
        <fullName evidence="5">Acid phosphatase-like protein</fullName>
    </recommendedName>
</protein>
<evidence type="ECO:0000256" key="1">
    <source>
        <dbReference type="SAM" id="MobiDB-lite"/>
    </source>
</evidence>
<gene>
    <name evidence="3" type="ORF">PMIN01_02703</name>
</gene>
<proteinExistence type="predicted"/>
<reference evidence="3" key="1">
    <citation type="journal article" date="2020" name="Mol. Plant Microbe Interact.">
        <title>Genome Sequence of the Biocontrol Agent Coniothyrium minitans strain Conio (IMI 134523).</title>
        <authorList>
            <person name="Patel D."/>
            <person name="Shittu T.A."/>
            <person name="Baroncelli R."/>
            <person name="Muthumeenakshi S."/>
            <person name="Osborne T.H."/>
            <person name="Janganan T.K."/>
            <person name="Sreenivasaprasad S."/>
        </authorList>
    </citation>
    <scope>NUCLEOTIDE SEQUENCE</scope>
    <source>
        <strain evidence="3">Conio</strain>
    </source>
</reference>
<organism evidence="3 4">
    <name type="scientific">Paraphaeosphaeria minitans</name>
    <dbReference type="NCBI Taxonomy" id="565426"/>
    <lineage>
        <taxon>Eukaryota</taxon>
        <taxon>Fungi</taxon>
        <taxon>Dikarya</taxon>
        <taxon>Ascomycota</taxon>
        <taxon>Pezizomycotina</taxon>
        <taxon>Dothideomycetes</taxon>
        <taxon>Pleosporomycetidae</taxon>
        <taxon>Pleosporales</taxon>
        <taxon>Massarineae</taxon>
        <taxon>Didymosphaeriaceae</taxon>
        <taxon>Paraphaeosphaeria</taxon>
    </lineage>
</organism>
<keyword evidence="2" id="KW-1133">Transmembrane helix</keyword>
<feature type="transmembrane region" description="Helical" evidence="2">
    <location>
        <begin position="6"/>
        <end position="25"/>
    </location>
</feature>
<dbReference type="OrthoDB" id="5414285at2759"/>
<dbReference type="EMBL" id="WJXW01000002">
    <property type="protein sequence ID" value="KAF9740068.1"/>
    <property type="molecule type" value="Genomic_DNA"/>
</dbReference>